<dbReference type="JaponicusDB" id="SJAG_02722">
    <property type="gene designation" value="cwf11"/>
</dbReference>
<dbReference type="SUPFAM" id="SSF52540">
    <property type="entry name" value="P-loop containing nucleoside triphosphate hydrolases"/>
    <property type="match status" value="1"/>
</dbReference>
<dbReference type="GeneID" id="7051101"/>
<reference evidence="3 5" key="1">
    <citation type="journal article" date="2011" name="Science">
        <title>Comparative functional genomics of the fission yeasts.</title>
        <authorList>
            <person name="Rhind N."/>
            <person name="Chen Z."/>
            <person name="Yassour M."/>
            <person name="Thompson D.A."/>
            <person name="Haas B.J."/>
            <person name="Habib N."/>
            <person name="Wapinski I."/>
            <person name="Roy S."/>
            <person name="Lin M.F."/>
            <person name="Heiman D.I."/>
            <person name="Young S.K."/>
            <person name="Furuya K."/>
            <person name="Guo Y."/>
            <person name="Pidoux A."/>
            <person name="Chen H.M."/>
            <person name="Robbertse B."/>
            <person name="Goldberg J.M."/>
            <person name="Aoki K."/>
            <person name="Bayne E.H."/>
            <person name="Berlin A.M."/>
            <person name="Desjardins C.A."/>
            <person name="Dobbs E."/>
            <person name="Dukaj L."/>
            <person name="Fan L."/>
            <person name="FitzGerald M.G."/>
            <person name="French C."/>
            <person name="Gujja S."/>
            <person name="Hansen K."/>
            <person name="Keifenheim D."/>
            <person name="Levin J.Z."/>
            <person name="Mosher R.A."/>
            <person name="Mueller C.A."/>
            <person name="Pfiffner J."/>
            <person name="Priest M."/>
            <person name="Russ C."/>
            <person name="Smialowska A."/>
            <person name="Swoboda P."/>
            <person name="Sykes S.M."/>
            <person name="Vaughn M."/>
            <person name="Vengrova S."/>
            <person name="Yoder R."/>
            <person name="Zeng Q."/>
            <person name="Allshire R."/>
            <person name="Baulcombe D."/>
            <person name="Birren B.W."/>
            <person name="Brown W."/>
            <person name="Ekwall K."/>
            <person name="Kellis M."/>
            <person name="Leatherwood J."/>
            <person name="Levin H."/>
            <person name="Margalit H."/>
            <person name="Martienssen R."/>
            <person name="Nieduszynski C.A."/>
            <person name="Spatafora J.W."/>
            <person name="Friedman N."/>
            <person name="Dalgaard J.Z."/>
            <person name="Baumann P."/>
            <person name="Niki H."/>
            <person name="Regev A."/>
            <person name="Nusbaum C."/>
        </authorList>
    </citation>
    <scope>NUCLEOTIDE SEQUENCE [LARGE SCALE GENOMIC DNA]</scope>
    <source>
        <strain evidence="5">yFS275 / FY16936</strain>
    </source>
</reference>
<dbReference type="eggNOG" id="KOG1806">
    <property type="taxonomic scope" value="Eukaryota"/>
</dbReference>
<evidence type="ECO:0000259" key="1">
    <source>
        <dbReference type="Pfam" id="PF13087"/>
    </source>
</evidence>
<dbReference type="OrthoDB" id="1879at2759"/>
<feature type="domain" description="RNA helicase aquarius N-terminal" evidence="2">
    <location>
        <begin position="14"/>
        <end position="382"/>
    </location>
</feature>
<dbReference type="GO" id="GO:0071013">
    <property type="term" value="C:catalytic step 2 spliceosome"/>
    <property type="evidence" value="ECO:0000318"/>
    <property type="project" value="GO_Central"/>
</dbReference>
<dbReference type="InterPro" id="IPR041679">
    <property type="entry name" value="DNA2/NAM7-like_C"/>
</dbReference>
<dbReference type="Gene3D" id="3.40.50.300">
    <property type="entry name" value="P-loop containing nucleotide triphosphate hydrolases"/>
    <property type="match status" value="2"/>
</dbReference>
<dbReference type="RefSeq" id="XP_002173918.2">
    <property type="nucleotide sequence ID" value="XM_002173882.2"/>
</dbReference>
<dbReference type="VEuPathDB" id="FungiDB:SJAG_02722"/>
<sequence length="1281" mass="145373">MTTNALKQYRRTIHALSSSNWKITQEGRCNENVLRSIADELKKNDLAETYIKTLSTYKFLETCLWPNLQQDATALHVGLTALCLCYKTREANNTFWEGIDADKFSILFQNALILSLKTEDYWSVVCLQFLNLCFLSVDVALIRRAVIKVVGVGTWETVSSVPKILELVKEYPAYQKAYLNYQKKKKAGEAEDKENVFAPFKWLSLLLSKAMQLSQLSSFSKSVAAYLQSVVQLLNSLMSQYPTRRFTHFVIGESNIISVLSLSSLFETSESFRFLLNRLKNLFQFPFDNSRGIALSEAECINKANQGHKSFQLLLFQKFRNIVHDECLATSRQLQDTSFLRNLLGKFSVTQLKDLCSDLSITMYGLEFIPEHKVRKFIENLVAFHLQRFNGADIEKHNELDLESLLNNDLYSQISMWSVCKPWPCWALAIQYLTPSAFCMQMGELSRLALHYTVRKETVEMLQRVQPKFDSLKRRFVFSKQNSRVVPLRTSKLVKVYPPKVGKTYPQFVKLRLMISNTKDKMFDSASLQKLYRKPLYLLNFEKPNTQLVNSALSSDINLMLKSGIKNSVYCHLEDILDENENSLINLESVTIPSTILVDVLCDPFFSMKLQNTSDIKRQYASFNLLFFFSDKVFELREYYTMFANQLSKSFLPQWLEDVFLGFGDPAAATSVAFSFQSLRLQNVLKPEHLPLFQIPSDNETLPNDVLLSAKYSNDSITGGILPIKTDTTLKVFQKASFNVPSFTTSQLHAFLQAVQPGLTLISGPSCSGKTTIAVKLVETLSKNYGNERVLVISPFMDKLEYFFSLLKSSAIPERYLYLFSESLTSAAGLHFLFDQKNNALELIAALAKSLNLTEAHAASCENAQHFNEAYVRPMWNSYKEGEVETFPFITFLKEKLGNEADRLLKSSSTLADHFYEYIQELFLTVGELRPCELIQSATPIQDYIVSKQARVLGITCKDLVLQSGHLESIQANFNTVVMLDSESISEECACCLLRTFGASSVKRLVSFGDPYQDNFDEQISVFRQASNFGRSLFKRLIRSSVPTLRLSTQWGVRESISALYRWQYSVESQNEKVSTDLIMPSLTHANTGFSCTCQFVDVPHFNGVGESEPVRGFKQNLGEAEYAIAIYQYMRMLGYPKEKIAILTLFDGQKALLSDIVKARCDQNSFFGSPLILDNVTTYGGRAVDFLILSMVSTKHIPDEWCLSQLTKAFSSLSWASSNLSTMKDVALSSPAKLLLTAGKVYPDAYSLEEKTETFEMEDVVHLSRFVSDMTKKALEVSKA</sequence>
<organism evidence="3 5">
    <name type="scientific">Schizosaccharomyces japonicus (strain yFS275 / FY16936)</name>
    <name type="common">Fission yeast</name>
    <dbReference type="NCBI Taxonomy" id="402676"/>
    <lineage>
        <taxon>Eukaryota</taxon>
        <taxon>Fungi</taxon>
        <taxon>Dikarya</taxon>
        <taxon>Ascomycota</taxon>
        <taxon>Taphrinomycotina</taxon>
        <taxon>Schizosaccharomycetes</taxon>
        <taxon>Schizosaccharomycetales</taxon>
        <taxon>Schizosaccharomycetaceae</taxon>
        <taxon>Schizosaccharomyces</taxon>
    </lineage>
</organism>
<protein>
    <submittedName>
        <fullName evidence="3">Complexed with Cdc5 protein Cwf11</fullName>
    </submittedName>
</protein>
<evidence type="ECO:0000313" key="5">
    <source>
        <dbReference type="Proteomes" id="UP000001744"/>
    </source>
</evidence>
<evidence type="ECO:0000313" key="3">
    <source>
        <dbReference type="EMBL" id="EEB07625.2"/>
    </source>
</evidence>
<dbReference type="Pfam" id="PF16399">
    <property type="entry name" value="Aquarius_N_1st"/>
    <property type="match status" value="1"/>
</dbReference>
<accession>B6K104</accession>
<dbReference type="InterPro" id="IPR027417">
    <property type="entry name" value="P-loop_NTPase"/>
</dbReference>
<dbReference type="InterPro" id="IPR045055">
    <property type="entry name" value="DNA2/NAM7-like"/>
</dbReference>
<dbReference type="PANTHER" id="PTHR10887:SF5">
    <property type="entry name" value="RNA HELICASE AQUARIUS"/>
    <property type="match status" value="1"/>
</dbReference>
<dbReference type="STRING" id="402676.B6K104"/>
<dbReference type="GO" id="GO:0003729">
    <property type="term" value="F:mRNA binding"/>
    <property type="evidence" value="ECO:0000318"/>
    <property type="project" value="GO_Central"/>
</dbReference>
<dbReference type="EMBL" id="KE651166">
    <property type="protein sequence ID" value="EEB07625.2"/>
    <property type="molecule type" value="Genomic_DNA"/>
</dbReference>
<dbReference type="Proteomes" id="UP000001744">
    <property type="component" value="Unassembled WGS sequence"/>
</dbReference>
<gene>
    <name evidence="4" type="primary">cwf11</name>
    <name evidence="3" type="ORF">SJAG_02722</name>
</gene>
<evidence type="ECO:0000259" key="2">
    <source>
        <dbReference type="Pfam" id="PF16399"/>
    </source>
</evidence>
<dbReference type="Pfam" id="PF13087">
    <property type="entry name" value="AAA_12"/>
    <property type="match status" value="1"/>
</dbReference>
<dbReference type="InterPro" id="IPR032174">
    <property type="entry name" value="Aquarius_N"/>
</dbReference>
<feature type="domain" description="DNA2/NAM7 helicase-like C-terminal" evidence="1">
    <location>
        <begin position="1030"/>
        <end position="1196"/>
    </location>
</feature>
<evidence type="ECO:0000313" key="4">
    <source>
        <dbReference type="JaponicusDB" id="SJAG_02722"/>
    </source>
</evidence>
<dbReference type="PANTHER" id="PTHR10887">
    <property type="entry name" value="DNA2/NAM7 HELICASE FAMILY"/>
    <property type="match status" value="1"/>
</dbReference>
<dbReference type="OMA" id="YRVWLDC"/>
<dbReference type="HOGENOM" id="CLU_001195_0_0_1"/>
<proteinExistence type="predicted"/>
<keyword evidence="5" id="KW-1185">Reference proteome</keyword>
<name>B6K104_SCHJY</name>